<dbReference type="InterPro" id="IPR012437">
    <property type="entry name" value="DUF1638"/>
</dbReference>
<evidence type="ECO:0000259" key="1">
    <source>
        <dbReference type="Pfam" id="PF07796"/>
    </source>
</evidence>
<feature type="domain" description="DUF1638" evidence="1">
    <location>
        <begin position="51"/>
        <end position="210"/>
    </location>
</feature>
<reference evidence="2" key="2">
    <citation type="submission" date="2023-07" db="EMBL/GenBank/DDBJ databases">
        <authorList>
            <person name="Shen H."/>
        </authorList>
    </citation>
    <scope>NUCLEOTIDE SEQUENCE</scope>
    <source>
        <strain evidence="2">TNR-22</strain>
    </source>
</reference>
<keyword evidence="3" id="KW-1185">Reference proteome</keyword>
<dbReference type="Pfam" id="PF07796">
    <property type="entry name" value="DUF1638"/>
    <property type="match status" value="1"/>
</dbReference>
<dbReference type="RefSeq" id="WP_304375488.1">
    <property type="nucleotide sequence ID" value="NZ_JAUOZU010000005.1"/>
</dbReference>
<dbReference type="EMBL" id="JAUOZU010000005">
    <property type="protein sequence ID" value="MDO6963318.1"/>
    <property type="molecule type" value="Genomic_DNA"/>
</dbReference>
<name>A0ABT8YI40_9HYPH</name>
<comment type="caution">
    <text evidence="2">The sequence shown here is derived from an EMBL/GenBank/DDBJ whole genome shotgun (WGS) entry which is preliminary data.</text>
</comment>
<dbReference type="Proteomes" id="UP001174932">
    <property type="component" value="Unassembled WGS sequence"/>
</dbReference>
<organism evidence="2 3">
    <name type="scientific">Rhizobium alvei</name>
    <dbReference type="NCBI Taxonomy" id="1132659"/>
    <lineage>
        <taxon>Bacteria</taxon>
        <taxon>Pseudomonadati</taxon>
        <taxon>Pseudomonadota</taxon>
        <taxon>Alphaproteobacteria</taxon>
        <taxon>Hyphomicrobiales</taxon>
        <taxon>Rhizobiaceae</taxon>
        <taxon>Rhizobium/Agrobacterium group</taxon>
        <taxon>Rhizobium</taxon>
    </lineage>
</organism>
<sequence length="216" mass="24532">MKHVDADGSKTVLTAERPNSEKVHVIACGAIAREVLAVAEINGLDHIDLHCLPAIWHVYPDRIAPALREKIAEARAKGFRHIFIGYAECGTQGEIDKICAEEGVSRIEGPHCYAFFTGNEKFLREAETEFTAFYLTDLITRQFEAFVIEPLKLDKHTELRDMVFGNYTKIVYLAQTEDKALQEKAKWAADYLKLDYEYRFTGYGDLDKALRDAARI</sequence>
<protein>
    <submittedName>
        <fullName evidence="2">DUF1638 domain-containing protein</fullName>
    </submittedName>
</protein>
<gene>
    <name evidence="2" type="ORF">Q4481_05070</name>
</gene>
<evidence type="ECO:0000313" key="3">
    <source>
        <dbReference type="Proteomes" id="UP001174932"/>
    </source>
</evidence>
<proteinExistence type="predicted"/>
<evidence type="ECO:0000313" key="2">
    <source>
        <dbReference type="EMBL" id="MDO6963318.1"/>
    </source>
</evidence>
<accession>A0ABT8YI40</accession>
<reference evidence="2" key="1">
    <citation type="journal article" date="2015" name="Int. J. Syst. Evol. Microbiol.">
        <title>Rhizobium alvei sp. nov., isolated from a freshwater river.</title>
        <authorList>
            <person name="Sheu S.Y."/>
            <person name="Huang H.W."/>
            <person name="Young C.C."/>
            <person name="Chen W.M."/>
        </authorList>
    </citation>
    <scope>NUCLEOTIDE SEQUENCE</scope>
    <source>
        <strain evidence="2">TNR-22</strain>
    </source>
</reference>